<dbReference type="EMBL" id="LGRX02000433">
    <property type="protein sequence ID" value="KAK3288564.1"/>
    <property type="molecule type" value="Genomic_DNA"/>
</dbReference>
<organism evidence="1 2">
    <name type="scientific">Cymbomonas tetramitiformis</name>
    <dbReference type="NCBI Taxonomy" id="36881"/>
    <lineage>
        <taxon>Eukaryota</taxon>
        <taxon>Viridiplantae</taxon>
        <taxon>Chlorophyta</taxon>
        <taxon>Pyramimonadophyceae</taxon>
        <taxon>Pyramimonadales</taxon>
        <taxon>Pyramimonadaceae</taxon>
        <taxon>Cymbomonas</taxon>
    </lineage>
</organism>
<dbReference type="Proteomes" id="UP001190700">
    <property type="component" value="Unassembled WGS sequence"/>
</dbReference>
<gene>
    <name evidence="1" type="ORF">CYMTET_3959</name>
</gene>
<evidence type="ECO:0000313" key="2">
    <source>
        <dbReference type="Proteomes" id="UP001190700"/>
    </source>
</evidence>
<evidence type="ECO:0000313" key="1">
    <source>
        <dbReference type="EMBL" id="KAK3288564.1"/>
    </source>
</evidence>
<reference evidence="1 2" key="1">
    <citation type="journal article" date="2015" name="Genome Biol. Evol.">
        <title>Comparative Genomics of a Bacterivorous Green Alga Reveals Evolutionary Causalities and Consequences of Phago-Mixotrophic Mode of Nutrition.</title>
        <authorList>
            <person name="Burns J.A."/>
            <person name="Paasch A."/>
            <person name="Narechania A."/>
            <person name="Kim E."/>
        </authorList>
    </citation>
    <scope>NUCLEOTIDE SEQUENCE [LARGE SCALE GENOMIC DNA]</scope>
    <source>
        <strain evidence="1 2">PLY_AMNH</strain>
    </source>
</reference>
<accession>A0AAE0H234</accession>
<sequence length="106" mass="11853">MLPSINSPCGPRKWTEKVPRVGRIPSVIQGSRKFLNAAHIYGDDDALAFVGGPQFVATRYEYWPMIVNPSHTSVPRSRMGSGHIFRCRCCEPRGDCSAQSCLDIWN</sequence>
<proteinExistence type="predicted"/>
<protein>
    <submittedName>
        <fullName evidence="1">Uncharacterized protein</fullName>
    </submittedName>
</protein>
<name>A0AAE0H234_9CHLO</name>
<comment type="caution">
    <text evidence="1">The sequence shown here is derived from an EMBL/GenBank/DDBJ whole genome shotgun (WGS) entry which is preliminary data.</text>
</comment>
<dbReference type="AlphaFoldDB" id="A0AAE0H234"/>
<keyword evidence="2" id="KW-1185">Reference proteome</keyword>